<evidence type="ECO:0000256" key="1">
    <source>
        <dbReference type="SAM" id="MobiDB-lite"/>
    </source>
</evidence>
<name>A0A0G1RGF0_9BACT</name>
<evidence type="ECO:0000313" key="2">
    <source>
        <dbReference type="EMBL" id="KKU56399.1"/>
    </source>
</evidence>
<evidence type="ECO:0000313" key="3">
    <source>
        <dbReference type="Proteomes" id="UP000034607"/>
    </source>
</evidence>
<proteinExistence type="predicted"/>
<dbReference type="Proteomes" id="UP000034607">
    <property type="component" value="Unassembled WGS sequence"/>
</dbReference>
<accession>A0A0G1RGF0</accession>
<comment type="caution">
    <text evidence="2">The sequence shown here is derived from an EMBL/GenBank/DDBJ whole genome shotgun (WGS) entry which is preliminary data.</text>
</comment>
<feature type="region of interest" description="Disordered" evidence="1">
    <location>
        <begin position="1"/>
        <end position="43"/>
    </location>
</feature>
<feature type="compositionally biased region" description="Polar residues" evidence="1">
    <location>
        <begin position="12"/>
        <end position="31"/>
    </location>
</feature>
<sequence>MAQLSFGEQDVSYPSQSSCQDQKITDQSTRKNPAGFKDGLDDDEDGTYKCNQLAKFFSGSDVFFEKIITSKGNKNR</sequence>
<gene>
    <name evidence="2" type="ORF">UX78_C0009G0011</name>
</gene>
<reference evidence="2 3" key="1">
    <citation type="journal article" date="2015" name="Nature">
        <title>rRNA introns, odd ribosomes, and small enigmatic genomes across a large radiation of phyla.</title>
        <authorList>
            <person name="Brown C.T."/>
            <person name="Hug L.A."/>
            <person name="Thomas B.C."/>
            <person name="Sharon I."/>
            <person name="Castelle C.J."/>
            <person name="Singh A."/>
            <person name="Wilkins M.J."/>
            <person name="Williams K.H."/>
            <person name="Banfield J.F."/>
        </authorList>
    </citation>
    <scope>NUCLEOTIDE SEQUENCE [LARGE SCALE GENOMIC DNA]</scope>
</reference>
<dbReference type="AlphaFoldDB" id="A0A0G1RGF0"/>
<dbReference type="EMBL" id="LCNM01000009">
    <property type="protein sequence ID" value="KKU56399.1"/>
    <property type="molecule type" value="Genomic_DNA"/>
</dbReference>
<protein>
    <submittedName>
        <fullName evidence="2">Uncharacterized protein</fullName>
    </submittedName>
</protein>
<organism evidence="2 3">
    <name type="scientific">Candidatus Amesbacteria bacterium GW2011_GWA2_47_11</name>
    <dbReference type="NCBI Taxonomy" id="1618357"/>
    <lineage>
        <taxon>Bacteria</taxon>
        <taxon>Candidatus Amesiibacteriota</taxon>
    </lineage>
</organism>